<dbReference type="eggNOG" id="ENOG502RKR1">
    <property type="taxonomic scope" value="Eukaryota"/>
</dbReference>
<evidence type="ECO:0000313" key="11">
    <source>
        <dbReference type="EMBL" id="KGK38920.1"/>
    </source>
</evidence>
<dbReference type="OrthoDB" id="5415592at2759"/>
<dbReference type="EMBL" id="JQFK01000014">
    <property type="protein sequence ID" value="KGK38920.1"/>
    <property type="molecule type" value="Genomic_DNA"/>
</dbReference>
<evidence type="ECO:0000313" key="12">
    <source>
        <dbReference type="EMBL" id="ONH72487.1"/>
    </source>
</evidence>
<comment type="similarity">
    <text evidence="6">Belongs to the PIR protein family.</text>
</comment>
<dbReference type="GO" id="GO:0005199">
    <property type="term" value="F:structural constituent of cell wall"/>
    <property type="evidence" value="ECO:0007669"/>
    <property type="project" value="InterPro"/>
</dbReference>
<feature type="compositionally biased region" description="Low complexity" evidence="7">
    <location>
        <begin position="186"/>
        <end position="200"/>
    </location>
</feature>
<dbReference type="EMBL" id="MQVM01000021">
    <property type="protein sequence ID" value="ONH72487.1"/>
    <property type="molecule type" value="Genomic_DNA"/>
</dbReference>
<evidence type="ECO:0000256" key="6">
    <source>
        <dbReference type="ARBA" id="ARBA00038219"/>
    </source>
</evidence>
<keyword evidence="15" id="KW-1185">Reference proteome</keyword>
<evidence type="ECO:0000256" key="4">
    <source>
        <dbReference type="ARBA" id="ARBA00022729"/>
    </source>
</evidence>
<sequence>MKLSSLFIITSFIAAVKGDGYTPGENFSTLSPDGKVPDGATTQFTSKFGIAINPITSSVDLTSVNSGSEGMHAVTQIGDGQLQAATGTIKTENRPVITQIGDGQIQGSTETNTAKQAINVVTQIGDGQIQATTLTTVTRSSTTNDADVVTTKITKVVKSYVVVPYTENDTASSSTESVETSDKHTSSSSEATSASDEPTTYITVTPTATVTQAITTLNLPTLAPTTVIVEKRLVEETATVLFDKRELPFTCSSDSALTMTLEDSILRDAKGRIGAIVSNRQFQFDGPPPQAGSIYAAGWSIIDGKLALGDSTTFYQCLSGDFYNLYDQSVAPQCTAVELDIILYEDC</sequence>
<dbReference type="InterPro" id="IPR054508">
    <property type="entry name" value="PIR1-like_C"/>
</dbReference>
<reference evidence="10 15" key="5">
    <citation type="submission" date="2018-06" db="EMBL/GenBank/DDBJ databases">
        <title>Population genomics shows no distinction between pathogenic Candida krusei and environmental Pichia kudriavzevii: One species, four names.</title>
        <authorList>
            <person name="Douglass A.P."/>
            <person name="Offei B."/>
            <person name="Braun-Galleani S."/>
            <person name="Coughlan A.Y."/>
            <person name="Martos A."/>
            <person name="Ortiz-Merino R.A."/>
            <person name="Byrne K.P."/>
            <person name="Wolfe K.H."/>
        </authorList>
    </citation>
    <scope>NUCLEOTIDE SEQUENCE [LARGE SCALE GENOMIC DNA]</scope>
    <source>
        <strain evidence="10 15">CBS573</strain>
    </source>
</reference>
<keyword evidence="5" id="KW-0677">Repeat</keyword>
<evidence type="ECO:0000256" key="3">
    <source>
        <dbReference type="ARBA" id="ARBA00022525"/>
    </source>
</evidence>
<dbReference type="Pfam" id="PF22799">
    <property type="entry name" value="PIR1-like_C"/>
    <property type="match status" value="1"/>
</dbReference>
<evidence type="ECO:0000256" key="5">
    <source>
        <dbReference type="ARBA" id="ARBA00022737"/>
    </source>
</evidence>
<evidence type="ECO:0000256" key="1">
    <source>
        <dbReference type="ARBA" id="ARBA00004191"/>
    </source>
</evidence>
<dbReference type="Proteomes" id="UP000189274">
    <property type="component" value="Unassembled WGS sequence"/>
</dbReference>
<evidence type="ECO:0000256" key="8">
    <source>
        <dbReference type="SAM" id="SignalP"/>
    </source>
</evidence>
<dbReference type="EMBL" id="CP028777">
    <property type="protein sequence ID" value="AWU78461.1"/>
    <property type="molecule type" value="Genomic_DNA"/>
</dbReference>
<comment type="subcellular location">
    <subcellularLocation>
        <location evidence="1">Secreted</location>
        <location evidence="1">Cell wall</location>
    </subcellularLocation>
</comment>
<dbReference type="GO" id="GO:0031505">
    <property type="term" value="P:fungal-type cell wall organization"/>
    <property type="evidence" value="ECO:0007669"/>
    <property type="project" value="UniProtKB-ARBA"/>
</dbReference>
<reference evidence="13" key="1">
    <citation type="journal article" date="2014" name="Microb. Cell Fact.">
        <title>Exploiting Issatchenkia orientalis SD108 for succinic acid production.</title>
        <authorList>
            <person name="Xiao H."/>
            <person name="Shao Z."/>
            <person name="Jiang Y."/>
            <person name="Dole S."/>
            <person name="Zhao H."/>
        </authorList>
    </citation>
    <scope>NUCLEOTIDE SEQUENCE [LARGE SCALE GENOMIC DNA]</scope>
    <source>
        <strain evidence="13">SD108</strain>
    </source>
</reference>
<proteinExistence type="inferred from homology"/>
<evidence type="ECO:0000256" key="7">
    <source>
        <dbReference type="SAM" id="MobiDB-lite"/>
    </source>
</evidence>
<keyword evidence="2" id="KW-0134">Cell wall</keyword>
<dbReference type="Pfam" id="PF00399">
    <property type="entry name" value="PIR"/>
    <property type="match status" value="2"/>
</dbReference>
<organism evidence="11 13">
    <name type="scientific">Pichia kudriavzevii</name>
    <name type="common">Yeast</name>
    <name type="synonym">Issatchenkia orientalis</name>
    <dbReference type="NCBI Taxonomy" id="4909"/>
    <lineage>
        <taxon>Eukaryota</taxon>
        <taxon>Fungi</taxon>
        <taxon>Dikarya</taxon>
        <taxon>Ascomycota</taxon>
        <taxon>Saccharomycotina</taxon>
        <taxon>Pichiomycetes</taxon>
        <taxon>Pichiales</taxon>
        <taxon>Pichiaceae</taxon>
        <taxon>Pichia</taxon>
    </lineage>
</organism>
<name>A0A099P217_PICKU</name>
<gene>
    <name evidence="12" type="ORF">BOH78_3839</name>
    <name evidence="10" type="ORF">C5L36_0E05140</name>
    <name evidence="11" type="ORF">JL09_g1898</name>
</gene>
<evidence type="ECO:0000313" key="10">
    <source>
        <dbReference type="EMBL" id="AWU78461.1"/>
    </source>
</evidence>
<dbReference type="InterPro" id="IPR000420">
    <property type="entry name" value="Yeast_PIR_rpt"/>
</dbReference>
<reference evidence="12" key="4">
    <citation type="submission" date="2017-01" db="EMBL/GenBank/DDBJ databases">
        <authorList>
            <person name="Mah S.A."/>
            <person name="Swanson W.J."/>
            <person name="Moy G.W."/>
            <person name="Vacquier V.D."/>
        </authorList>
    </citation>
    <scope>NUCLEOTIDE SEQUENCE [LARGE SCALE GENOMIC DNA]</scope>
    <source>
        <strain evidence="12">129</strain>
    </source>
</reference>
<feature type="region of interest" description="Disordered" evidence="7">
    <location>
        <begin position="168"/>
        <end position="200"/>
    </location>
</feature>
<feature type="domain" description="Cell wall mannoprotein PIR1-like C-terminal" evidence="9">
    <location>
        <begin position="265"/>
        <end position="337"/>
    </location>
</feature>
<keyword evidence="3" id="KW-0964">Secreted</keyword>
<dbReference type="PANTHER" id="PTHR47254:SF1">
    <property type="entry name" value="CELL WALL MANNOPROTEIN CIS3-RELATED"/>
    <property type="match status" value="1"/>
</dbReference>
<evidence type="ECO:0000313" key="14">
    <source>
        <dbReference type="Proteomes" id="UP000189274"/>
    </source>
</evidence>
<dbReference type="VEuPathDB" id="FungiDB:C5L36_0E05140"/>
<protein>
    <submittedName>
        <fullName evidence="12">Cell wall mannoprotein PIR1</fullName>
    </submittedName>
</protein>
<dbReference type="PANTHER" id="PTHR47254">
    <property type="entry name" value="CELL WALL MANNOPROTEIN CIS3-RELATED"/>
    <property type="match status" value="1"/>
</dbReference>
<evidence type="ECO:0000256" key="2">
    <source>
        <dbReference type="ARBA" id="ARBA00022512"/>
    </source>
</evidence>
<evidence type="ECO:0000259" key="9">
    <source>
        <dbReference type="Pfam" id="PF22799"/>
    </source>
</evidence>
<reference evidence="14" key="3">
    <citation type="journal article" date="2017" name="Genome Announc.">
        <title>Genome sequences of Cyberlindnera fabianii 65, Pichia kudriavzevii 129, and Saccharomyces cerevisiae 131 isolated from fermented masau fruits in Zimbabwe.</title>
        <authorList>
            <person name="van Rijswijck I.M.H."/>
            <person name="Derks M.F.L."/>
            <person name="Abee T."/>
            <person name="de Ridder D."/>
            <person name="Smid E.J."/>
        </authorList>
    </citation>
    <scope>NUCLEOTIDE SEQUENCE [LARGE SCALE GENOMIC DNA]</scope>
    <source>
        <strain evidence="14">129</strain>
    </source>
</reference>
<dbReference type="PROSITE" id="PS50256">
    <property type="entry name" value="PIR_REPEAT_2"/>
    <property type="match status" value="3"/>
</dbReference>
<evidence type="ECO:0000313" key="15">
    <source>
        <dbReference type="Proteomes" id="UP000249293"/>
    </source>
</evidence>
<evidence type="ECO:0000313" key="13">
    <source>
        <dbReference type="Proteomes" id="UP000029867"/>
    </source>
</evidence>
<accession>A0A099P217</accession>
<dbReference type="HOGENOM" id="CLU_039662_0_0_1"/>
<dbReference type="InterPro" id="IPR051153">
    <property type="entry name" value="Yeast_CWMannoprotein_PIR"/>
</dbReference>
<reference evidence="11" key="2">
    <citation type="submission" date="2014-08" db="EMBL/GenBank/DDBJ databases">
        <title>Exploiting Issatchenkia orientalis SD108 for Succinic Acid Production.</title>
        <authorList>
            <person name="Xiao H."/>
            <person name="Shao Z."/>
            <person name="Jiang Y."/>
            <person name="Dole S."/>
            <person name="Zhao H."/>
        </authorList>
    </citation>
    <scope>NUCLEOTIDE SEQUENCE [LARGE SCALE GENOMIC DNA]</scope>
    <source>
        <strain evidence="11">SD108</strain>
    </source>
</reference>
<dbReference type="GO" id="GO:0009277">
    <property type="term" value="C:fungal-type cell wall"/>
    <property type="evidence" value="ECO:0007669"/>
    <property type="project" value="TreeGrafter"/>
</dbReference>
<keyword evidence="4 8" id="KW-0732">Signal</keyword>
<feature type="chain" id="PRO_5015032260" evidence="8">
    <location>
        <begin position="19"/>
        <end position="347"/>
    </location>
</feature>
<dbReference type="Proteomes" id="UP000249293">
    <property type="component" value="Chromosome 5"/>
</dbReference>
<dbReference type="Proteomes" id="UP000029867">
    <property type="component" value="Unassembled WGS sequence"/>
</dbReference>
<feature type="signal peptide" evidence="8">
    <location>
        <begin position="1"/>
        <end position="18"/>
    </location>
</feature>
<dbReference type="AlphaFoldDB" id="A0A099P217"/>